<sequence length="220" mass="24110">MYATSKYRFERGRSLVSHVCADLDLICIRHASIAGKFRLAAFPHGVESTSSFLCLAELLLPSVEMLVFQHSYAFDSSAPPRIGDLSDLAGDAFETLAEWTDRPLALFGHGRGADLAYRVARRLEREAGVVPATLFVSGAVGAARSEVRDSGPELRCPVVALTGERDRRAPVSAVRNWRHRTSGTFDLEVFPGARGYLDISRRQVANLVHDQLLVTENKGA</sequence>
<dbReference type="SUPFAM" id="SSF53474">
    <property type="entry name" value="alpha/beta-Hydrolases"/>
    <property type="match status" value="1"/>
</dbReference>
<accession>A0A5J6HMT3</accession>
<evidence type="ECO:0000259" key="2">
    <source>
        <dbReference type="Pfam" id="PF00975"/>
    </source>
</evidence>
<dbReference type="InterPro" id="IPR029058">
    <property type="entry name" value="AB_hydrolase_fold"/>
</dbReference>
<feature type="domain" description="Thioesterase" evidence="2">
    <location>
        <begin position="38"/>
        <end position="140"/>
    </location>
</feature>
<evidence type="ECO:0000256" key="1">
    <source>
        <dbReference type="ARBA" id="ARBA00007169"/>
    </source>
</evidence>
<reference evidence="3 4" key="1">
    <citation type="submission" date="2017-09" db="EMBL/GenBank/DDBJ databases">
        <authorList>
            <person name="Lee N."/>
            <person name="Cho B.-K."/>
        </authorList>
    </citation>
    <scope>NUCLEOTIDE SEQUENCE [LARGE SCALE GENOMIC DNA]</scope>
    <source>
        <strain evidence="3 4">ATCC 12461</strain>
    </source>
</reference>
<name>A0A5J6HMT3_STRAD</name>
<comment type="similarity">
    <text evidence="1">Belongs to the thioesterase family.</text>
</comment>
<organism evidence="3 4">
    <name type="scientific">Streptomyces alboniger</name>
    <dbReference type="NCBI Taxonomy" id="132473"/>
    <lineage>
        <taxon>Bacteria</taxon>
        <taxon>Bacillati</taxon>
        <taxon>Actinomycetota</taxon>
        <taxon>Actinomycetes</taxon>
        <taxon>Kitasatosporales</taxon>
        <taxon>Streptomycetaceae</taxon>
        <taxon>Streptomyces</taxon>
        <taxon>Streptomyces aurantiacus group</taxon>
    </lineage>
</organism>
<dbReference type="Proteomes" id="UP000326553">
    <property type="component" value="Chromosome"/>
</dbReference>
<evidence type="ECO:0000313" key="3">
    <source>
        <dbReference type="EMBL" id="QEV20778.1"/>
    </source>
</evidence>
<dbReference type="KEGG" id="salw:CP975_27400"/>
<evidence type="ECO:0000313" key="4">
    <source>
        <dbReference type="Proteomes" id="UP000326553"/>
    </source>
</evidence>
<keyword evidence="4" id="KW-1185">Reference proteome</keyword>
<gene>
    <name evidence="3" type="ORF">CP975_27400</name>
</gene>
<dbReference type="AlphaFoldDB" id="A0A5J6HMT3"/>
<protein>
    <submittedName>
        <fullName evidence="3">Thioesterase</fullName>
    </submittedName>
</protein>
<dbReference type="PANTHER" id="PTHR11487:SF0">
    <property type="entry name" value="S-ACYL FATTY ACID SYNTHASE THIOESTERASE, MEDIUM CHAIN"/>
    <property type="match status" value="1"/>
</dbReference>
<dbReference type="OrthoDB" id="3481201at2"/>
<dbReference type="Gene3D" id="3.40.50.1820">
    <property type="entry name" value="alpha/beta hydrolase"/>
    <property type="match status" value="2"/>
</dbReference>
<dbReference type="InterPro" id="IPR001031">
    <property type="entry name" value="Thioesterase"/>
</dbReference>
<dbReference type="Pfam" id="PF00975">
    <property type="entry name" value="Thioesterase"/>
    <property type="match status" value="1"/>
</dbReference>
<dbReference type="InterPro" id="IPR012223">
    <property type="entry name" value="TEII"/>
</dbReference>
<dbReference type="GO" id="GO:0008610">
    <property type="term" value="P:lipid biosynthetic process"/>
    <property type="evidence" value="ECO:0007669"/>
    <property type="project" value="TreeGrafter"/>
</dbReference>
<dbReference type="EMBL" id="CP023695">
    <property type="protein sequence ID" value="QEV20778.1"/>
    <property type="molecule type" value="Genomic_DNA"/>
</dbReference>
<dbReference type="PANTHER" id="PTHR11487">
    <property type="entry name" value="THIOESTERASE"/>
    <property type="match status" value="1"/>
</dbReference>
<proteinExistence type="inferred from homology"/>